<dbReference type="Pfam" id="PF17921">
    <property type="entry name" value="Integrase_H2C2"/>
    <property type="match status" value="1"/>
</dbReference>
<accession>A0ABQ8MHI1</accession>
<name>A0ABQ8MHI1_LABRO</name>
<dbReference type="Pfam" id="PF00665">
    <property type="entry name" value="rve"/>
    <property type="match status" value="1"/>
</dbReference>
<dbReference type="Proteomes" id="UP000830375">
    <property type="component" value="Unassembled WGS sequence"/>
</dbReference>
<dbReference type="InterPro" id="IPR012337">
    <property type="entry name" value="RNaseH-like_sf"/>
</dbReference>
<dbReference type="InterPro" id="IPR001584">
    <property type="entry name" value="Integrase_cat-core"/>
</dbReference>
<dbReference type="InterPro" id="IPR036397">
    <property type="entry name" value="RNaseH_sf"/>
</dbReference>
<dbReference type="PROSITE" id="PS50994">
    <property type="entry name" value="INTEGRASE"/>
    <property type="match status" value="1"/>
</dbReference>
<evidence type="ECO:0000313" key="4">
    <source>
        <dbReference type="Proteomes" id="UP000830375"/>
    </source>
</evidence>
<dbReference type="EMBL" id="JACTAM010000007">
    <property type="protein sequence ID" value="KAI2662342.1"/>
    <property type="molecule type" value="Genomic_DNA"/>
</dbReference>
<organism evidence="3 4">
    <name type="scientific">Labeo rohita</name>
    <name type="common">Indian major carp</name>
    <name type="synonym">Cyprinus rohita</name>
    <dbReference type="NCBI Taxonomy" id="84645"/>
    <lineage>
        <taxon>Eukaryota</taxon>
        <taxon>Metazoa</taxon>
        <taxon>Chordata</taxon>
        <taxon>Craniata</taxon>
        <taxon>Vertebrata</taxon>
        <taxon>Euteleostomi</taxon>
        <taxon>Actinopterygii</taxon>
        <taxon>Neopterygii</taxon>
        <taxon>Teleostei</taxon>
        <taxon>Ostariophysi</taxon>
        <taxon>Cypriniformes</taxon>
        <taxon>Cyprinidae</taxon>
        <taxon>Labeoninae</taxon>
        <taxon>Labeonini</taxon>
        <taxon>Labeo</taxon>
    </lineage>
</organism>
<dbReference type="InterPro" id="IPR041588">
    <property type="entry name" value="Integrase_H2C2"/>
</dbReference>
<feature type="domain" description="Integrase catalytic" evidence="2">
    <location>
        <begin position="75"/>
        <end position="247"/>
    </location>
</feature>
<dbReference type="PANTHER" id="PTHR37984:SF5">
    <property type="entry name" value="PROTEIN NYNRIN-LIKE"/>
    <property type="match status" value="1"/>
</dbReference>
<sequence length="367" mass="41410">MLPRQSTVRRSLLEYYHDHPTAGQLGVTKTVARLKQRFFWPNMLADVKKYVGSCATCQFTKPSQRKPGGFMVPVCPQYPWEYAGVDFVGPLPRMPSGNAYILVFVDYFSKWIEVCVVREATAFVVASKLLSEVFARHGVPKYLISDRGSVFMSDLFKHTVSTLGTEHRLTTAYHPQTNAMERVNQTLKMAIRAYVGTKHTSWDPFFPPHLFCLAESTGLSLSMVLYGRELDMPLDLLSQLDVFVVEDPGVTSLDGLKHVLQEASDHVRTFVEASHSKKKRYYDKKHQLVSLNDLVRVKTHPKSDASTNFAAKIVPLYAGHYRVTQKLSDVNYRLADATTGEDAGVFHVVSVEPFRTWNSGKVLRIAS</sequence>
<dbReference type="Gene3D" id="3.30.420.10">
    <property type="entry name" value="Ribonuclease H-like superfamily/Ribonuclease H"/>
    <property type="match status" value="1"/>
</dbReference>
<dbReference type="SUPFAM" id="SSF53098">
    <property type="entry name" value="Ribonuclease H-like"/>
    <property type="match status" value="1"/>
</dbReference>
<dbReference type="Gene3D" id="1.10.340.70">
    <property type="match status" value="1"/>
</dbReference>
<evidence type="ECO:0000259" key="2">
    <source>
        <dbReference type="PROSITE" id="PS50994"/>
    </source>
</evidence>
<evidence type="ECO:0000313" key="3">
    <source>
        <dbReference type="EMBL" id="KAI2662342.1"/>
    </source>
</evidence>
<evidence type="ECO:0000256" key="1">
    <source>
        <dbReference type="ARBA" id="ARBA00039658"/>
    </source>
</evidence>
<gene>
    <name evidence="3" type="ORF">H4Q32_001170</name>
</gene>
<proteinExistence type="predicted"/>
<reference evidence="3 4" key="1">
    <citation type="submission" date="2022-01" db="EMBL/GenBank/DDBJ databases">
        <title>A high-quality chromosome-level genome assembly of rohu carp, Labeo rohita.</title>
        <authorList>
            <person name="Arick M.A. II"/>
            <person name="Hsu C.-Y."/>
            <person name="Magbanua Z."/>
            <person name="Pechanova O."/>
            <person name="Grover C."/>
            <person name="Miller E."/>
            <person name="Thrash A."/>
            <person name="Ezzel L."/>
            <person name="Alam S."/>
            <person name="Benzie J."/>
            <person name="Hamilton M."/>
            <person name="Karsi A."/>
            <person name="Lawrence M.L."/>
            <person name="Peterson D.G."/>
        </authorList>
    </citation>
    <scope>NUCLEOTIDE SEQUENCE [LARGE SCALE GENOMIC DNA]</scope>
    <source>
        <strain evidence="4">BAU-BD-2019</strain>
        <tissue evidence="3">Blood</tissue>
    </source>
</reference>
<dbReference type="PANTHER" id="PTHR37984">
    <property type="entry name" value="PROTEIN CBG26694"/>
    <property type="match status" value="1"/>
</dbReference>
<protein>
    <recommendedName>
        <fullName evidence="1">Gypsy retrotransposon integrase-like protein 1</fullName>
    </recommendedName>
</protein>
<keyword evidence="4" id="KW-1185">Reference proteome</keyword>
<dbReference type="InterPro" id="IPR050951">
    <property type="entry name" value="Retrovirus_Pol_polyprotein"/>
</dbReference>
<comment type="caution">
    <text evidence="3">The sequence shown here is derived from an EMBL/GenBank/DDBJ whole genome shotgun (WGS) entry which is preliminary data.</text>
</comment>